<evidence type="ECO:0000313" key="3">
    <source>
        <dbReference type="Proteomes" id="UP000076722"/>
    </source>
</evidence>
<reference evidence="2 3" key="1">
    <citation type="journal article" date="2016" name="Mol. Biol. Evol.">
        <title>Comparative Genomics of Early-Diverging Mushroom-Forming Fungi Provides Insights into the Origins of Lignocellulose Decay Capabilities.</title>
        <authorList>
            <person name="Nagy L.G."/>
            <person name="Riley R."/>
            <person name="Tritt A."/>
            <person name="Adam C."/>
            <person name="Daum C."/>
            <person name="Floudas D."/>
            <person name="Sun H."/>
            <person name="Yadav J.S."/>
            <person name="Pangilinan J."/>
            <person name="Larsson K.H."/>
            <person name="Matsuura K."/>
            <person name="Barry K."/>
            <person name="Labutti K."/>
            <person name="Kuo R."/>
            <person name="Ohm R.A."/>
            <person name="Bhattacharya S.S."/>
            <person name="Shirouzu T."/>
            <person name="Yoshinaga Y."/>
            <person name="Martin F.M."/>
            <person name="Grigoriev I.V."/>
            <person name="Hibbett D.S."/>
        </authorList>
    </citation>
    <scope>NUCLEOTIDE SEQUENCE [LARGE SCALE GENOMIC DNA]</scope>
    <source>
        <strain evidence="2 3">HHB9708</strain>
    </source>
</reference>
<dbReference type="EMBL" id="KV419394">
    <property type="protein sequence ID" value="KZS99172.1"/>
    <property type="molecule type" value="Genomic_DNA"/>
</dbReference>
<keyword evidence="3" id="KW-1185">Reference proteome</keyword>
<evidence type="ECO:0000256" key="1">
    <source>
        <dbReference type="SAM" id="MobiDB-lite"/>
    </source>
</evidence>
<proteinExistence type="predicted"/>
<dbReference type="STRING" id="1314777.A0A165AKQ3"/>
<feature type="region of interest" description="Disordered" evidence="1">
    <location>
        <begin position="1"/>
        <end position="22"/>
    </location>
</feature>
<evidence type="ECO:0000313" key="2">
    <source>
        <dbReference type="EMBL" id="KZS99172.1"/>
    </source>
</evidence>
<name>A0A165AKQ3_9AGAM</name>
<dbReference type="Gene3D" id="2.60.40.790">
    <property type="match status" value="1"/>
</dbReference>
<protein>
    <recommendedName>
        <fullName evidence="4">SHSP domain-containing protein</fullName>
    </recommendedName>
</protein>
<sequence>MSSQPQPTALAHIRSTRQPSHMNRIDLSVNATPTQHVLLAPLGPGFTIESITISAKRGNILAIVAERFDMEADCHYEWQVQFDRDADMGQIHANLDRGMLTVSVRRIPDPTRRP</sequence>
<accession>A0A165AKQ3</accession>
<evidence type="ECO:0008006" key="4">
    <source>
        <dbReference type="Google" id="ProtNLM"/>
    </source>
</evidence>
<organism evidence="2 3">
    <name type="scientific">Sistotremastrum niveocremeum HHB9708</name>
    <dbReference type="NCBI Taxonomy" id="1314777"/>
    <lineage>
        <taxon>Eukaryota</taxon>
        <taxon>Fungi</taxon>
        <taxon>Dikarya</taxon>
        <taxon>Basidiomycota</taxon>
        <taxon>Agaricomycotina</taxon>
        <taxon>Agaricomycetes</taxon>
        <taxon>Sistotremastrales</taxon>
        <taxon>Sistotremastraceae</taxon>
        <taxon>Sertulicium</taxon>
        <taxon>Sertulicium niveocremeum</taxon>
    </lineage>
</organism>
<dbReference type="OrthoDB" id="1431247at2759"/>
<dbReference type="AlphaFoldDB" id="A0A165AKQ3"/>
<gene>
    <name evidence="2" type="ORF">SISNIDRAFT_545982</name>
</gene>
<dbReference type="SUPFAM" id="SSF49764">
    <property type="entry name" value="HSP20-like chaperones"/>
    <property type="match status" value="1"/>
</dbReference>
<dbReference type="Proteomes" id="UP000076722">
    <property type="component" value="Unassembled WGS sequence"/>
</dbReference>
<dbReference type="InterPro" id="IPR008978">
    <property type="entry name" value="HSP20-like_chaperone"/>
</dbReference>